<accession>A0ABV5W405</accession>
<evidence type="ECO:0000256" key="1">
    <source>
        <dbReference type="ARBA" id="ARBA00021390"/>
    </source>
</evidence>
<evidence type="ECO:0000313" key="9">
    <source>
        <dbReference type="Proteomes" id="UP001589619"/>
    </source>
</evidence>
<keyword evidence="3" id="KW-0805">Transcription regulation</keyword>
<dbReference type="EMBL" id="JBHMAG010000018">
    <property type="protein sequence ID" value="MFB9755171.1"/>
    <property type="molecule type" value="Genomic_DNA"/>
</dbReference>
<organism evidence="8 9">
    <name type="scientific">Paenibacillus hodogayensis</name>
    <dbReference type="NCBI Taxonomy" id="279208"/>
    <lineage>
        <taxon>Bacteria</taxon>
        <taxon>Bacillati</taxon>
        <taxon>Bacillota</taxon>
        <taxon>Bacilli</taxon>
        <taxon>Bacillales</taxon>
        <taxon>Paenibacillaceae</taxon>
        <taxon>Paenibacillus</taxon>
    </lineage>
</organism>
<keyword evidence="4 8" id="KW-0238">DNA-binding</keyword>
<dbReference type="Gene3D" id="3.40.50.1360">
    <property type="match status" value="1"/>
</dbReference>
<dbReference type="Pfam" id="PF08220">
    <property type="entry name" value="HTH_DeoR"/>
    <property type="match status" value="1"/>
</dbReference>
<evidence type="ECO:0000259" key="7">
    <source>
        <dbReference type="PROSITE" id="PS51000"/>
    </source>
</evidence>
<dbReference type="SUPFAM" id="SSF46785">
    <property type="entry name" value="Winged helix' DNA-binding domain"/>
    <property type="match status" value="1"/>
</dbReference>
<dbReference type="InterPro" id="IPR014036">
    <property type="entry name" value="DeoR-like_C"/>
</dbReference>
<gene>
    <name evidence="8" type="ORF">ACFFNY_26665</name>
</gene>
<dbReference type="Gene3D" id="1.10.10.10">
    <property type="entry name" value="Winged helix-like DNA-binding domain superfamily/Winged helix DNA-binding domain"/>
    <property type="match status" value="1"/>
</dbReference>
<evidence type="ECO:0000256" key="4">
    <source>
        <dbReference type="ARBA" id="ARBA00023125"/>
    </source>
</evidence>
<dbReference type="PRINTS" id="PR00037">
    <property type="entry name" value="HTHLACR"/>
</dbReference>
<sequence>MRLNLNDRQNDIWNAIQRDGEAKISELKEQYAVTDMTIRRDLEKLESLGLVRRTFGGAIPVTLDVSLQERDTVRTDEKARIGKAAASLIRPNQAVFIDGGTTTLQVARHIHPDSSITVVTNALNVAAVLLDKGIHTIVAGGMLLEKTGSMVGPIAIGTLGAMAFDQVFLGTTGITAEHGFSNSNSFEAELKRQAMRRAHRVNVVADATKFGERTLHSFASLTEVHCVVTDRAPSLALEEAAGGDGPDWMIAPV</sequence>
<dbReference type="Proteomes" id="UP001589619">
    <property type="component" value="Unassembled WGS sequence"/>
</dbReference>
<dbReference type="InterPro" id="IPR037171">
    <property type="entry name" value="NagB/RpiA_transferase-like"/>
</dbReference>
<dbReference type="RefSeq" id="WP_344907696.1">
    <property type="nucleotide sequence ID" value="NZ_BAAAYO010000006.1"/>
</dbReference>
<evidence type="ECO:0000256" key="3">
    <source>
        <dbReference type="ARBA" id="ARBA00023015"/>
    </source>
</evidence>
<name>A0ABV5W405_9BACL</name>
<dbReference type="PANTHER" id="PTHR30363:SF4">
    <property type="entry name" value="GLYCEROL-3-PHOSPHATE REGULON REPRESSOR"/>
    <property type="match status" value="1"/>
</dbReference>
<evidence type="ECO:0000313" key="8">
    <source>
        <dbReference type="EMBL" id="MFB9755171.1"/>
    </source>
</evidence>
<keyword evidence="5" id="KW-0804">Transcription</keyword>
<dbReference type="InterPro" id="IPR018356">
    <property type="entry name" value="Tscrpt_reg_HTH_DeoR_CS"/>
</dbReference>
<dbReference type="PROSITE" id="PS00894">
    <property type="entry name" value="HTH_DEOR_1"/>
    <property type="match status" value="1"/>
</dbReference>
<dbReference type="InterPro" id="IPR050313">
    <property type="entry name" value="Carb_Metab_HTH_regulators"/>
</dbReference>
<dbReference type="PANTHER" id="PTHR30363">
    <property type="entry name" value="HTH-TYPE TRANSCRIPTIONAL REGULATOR SRLR-RELATED"/>
    <property type="match status" value="1"/>
</dbReference>
<evidence type="ECO:0000256" key="2">
    <source>
        <dbReference type="ARBA" id="ARBA00022491"/>
    </source>
</evidence>
<comment type="function">
    <text evidence="6">Repressor of the lactose catabolism operon. Galactose-6-phosphate is the inducer.</text>
</comment>
<keyword evidence="2" id="KW-0678">Repressor</keyword>
<feature type="domain" description="HTH deoR-type" evidence="7">
    <location>
        <begin position="5"/>
        <end position="60"/>
    </location>
</feature>
<dbReference type="Pfam" id="PF00455">
    <property type="entry name" value="DeoRC"/>
    <property type="match status" value="1"/>
</dbReference>
<reference evidence="8 9" key="1">
    <citation type="submission" date="2024-09" db="EMBL/GenBank/DDBJ databases">
        <authorList>
            <person name="Sun Q."/>
            <person name="Mori K."/>
        </authorList>
    </citation>
    <scope>NUCLEOTIDE SEQUENCE [LARGE SCALE GENOMIC DNA]</scope>
    <source>
        <strain evidence="8 9">JCM 12520</strain>
    </source>
</reference>
<keyword evidence="9" id="KW-1185">Reference proteome</keyword>
<evidence type="ECO:0000256" key="5">
    <source>
        <dbReference type="ARBA" id="ARBA00023163"/>
    </source>
</evidence>
<dbReference type="GO" id="GO:0003677">
    <property type="term" value="F:DNA binding"/>
    <property type="evidence" value="ECO:0007669"/>
    <property type="project" value="UniProtKB-KW"/>
</dbReference>
<dbReference type="InterPro" id="IPR001034">
    <property type="entry name" value="DeoR_HTH"/>
</dbReference>
<comment type="caution">
    <text evidence="8">The sequence shown here is derived from an EMBL/GenBank/DDBJ whole genome shotgun (WGS) entry which is preliminary data.</text>
</comment>
<dbReference type="SMART" id="SM00420">
    <property type="entry name" value="HTH_DEOR"/>
    <property type="match status" value="1"/>
</dbReference>
<dbReference type="InterPro" id="IPR036390">
    <property type="entry name" value="WH_DNA-bd_sf"/>
</dbReference>
<protein>
    <recommendedName>
        <fullName evidence="1">Lactose phosphotransferase system repressor</fullName>
    </recommendedName>
</protein>
<dbReference type="PROSITE" id="PS51000">
    <property type="entry name" value="HTH_DEOR_2"/>
    <property type="match status" value="1"/>
</dbReference>
<dbReference type="SUPFAM" id="SSF100950">
    <property type="entry name" value="NagB/RpiA/CoA transferase-like"/>
    <property type="match status" value="1"/>
</dbReference>
<dbReference type="SMART" id="SM01134">
    <property type="entry name" value="DeoRC"/>
    <property type="match status" value="1"/>
</dbReference>
<evidence type="ECO:0000256" key="6">
    <source>
        <dbReference type="ARBA" id="ARBA00024937"/>
    </source>
</evidence>
<dbReference type="InterPro" id="IPR036388">
    <property type="entry name" value="WH-like_DNA-bd_sf"/>
</dbReference>
<proteinExistence type="predicted"/>